<evidence type="ECO:0000256" key="1">
    <source>
        <dbReference type="ARBA" id="ARBA00004141"/>
    </source>
</evidence>
<dbReference type="InterPro" id="IPR004254">
    <property type="entry name" value="AdipoR/HlyIII-related"/>
</dbReference>
<sequence length="329" mass="37674">MSSIKQWLKPWSSTLCVENVPLDLREVGIISGYRLEHQPWSYYIKSIFKLHNETFNVWTHFLGALAVLYNLKYSFDDLNPRETKARELLVLFTICCLITNLTSSVVHLFHSKSHFIHYIGVLMDYIGVSVYPFGTAILQMYIGANRTVYYAIHDIFIYLNICLGLINFIGVALAKLYLSHPSMKVQRKLLQAGSGVIYFIFIAYRDFSRAFLRPNCQMSTLGHVAGLGILLISMGAMYSFLFPERFWPGRFDLIGHSHQMFHVIATMAQIIQIKGVVVDVQIHGSDVAYDISEPNMAALYRSLYVLLFVDFCVLSVLIKKIVIPKTKYQ</sequence>
<comment type="subcellular location">
    <subcellularLocation>
        <location evidence="1">Membrane</location>
        <topology evidence="1">Multi-pass membrane protein</topology>
    </subcellularLocation>
</comment>
<proteinExistence type="inferred from homology"/>
<evidence type="ECO:0000256" key="5">
    <source>
        <dbReference type="ARBA" id="ARBA00023136"/>
    </source>
</evidence>
<gene>
    <name evidence="7" type="ORF">KUTeg_015851</name>
</gene>
<accession>A0ABQ9EN42</accession>
<evidence type="ECO:0000256" key="3">
    <source>
        <dbReference type="ARBA" id="ARBA00022692"/>
    </source>
</evidence>
<evidence type="ECO:0000256" key="6">
    <source>
        <dbReference type="SAM" id="Phobius"/>
    </source>
</evidence>
<feature type="transmembrane region" description="Helical" evidence="6">
    <location>
        <begin position="115"/>
        <end position="134"/>
    </location>
</feature>
<feature type="transmembrane region" description="Helical" evidence="6">
    <location>
        <begin position="298"/>
        <end position="318"/>
    </location>
</feature>
<dbReference type="Proteomes" id="UP001217089">
    <property type="component" value="Unassembled WGS sequence"/>
</dbReference>
<dbReference type="EMBL" id="JARBDR010000813">
    <property type="protein sequence ID" value="KAJ8305306.1"/>
    <property type="molecule type" value="Genomic_DNA"/>
</dbReference>
<dbReference type="Pfam" id="PF03006">
    <property type="entry name" value="HlyIII"/>
    <property type="match status" value="1"/>
</dbReference>
<feature type="transmembrane region" description="Helical" evidence="6">
    <location>
        <begin position="88"/>
        <end position="109"/>
    </location>
</feature>
<evidence type="ECO:0000313" key="8">
    <source>
        <dbReference type="Proteomes" id="UP001217089"/>
    </source>
</evidence>
<keyword evidence="4 6" id="KW-1133">Transmembrane helix</keyword>
<name>A0ABQ9EN42_TEGGR</name>
<keyword evidence="8" id="KW-1185">Reference proteome</keyword>
<feature type="transmembrane region" description="Helical" evidence="6">
    <location>
        <begin position="189"/>
        <end position="207"/>
    </location>
</feature>
<comment type="similarity">
    <text evidence="2">Belongs to the ADIPOR family.</text>
</comment>
<feature type="transmembrane region" description="Helical" evidence="6">
    <location>
        <begin position="155"/>
        <end position="177"/>
    </location>
</feature>
<evidence type="ECO:0000256" key="2">
    <source>
        <dbReference type="ARBA" id="ARBA00007018"/>
    </source>
</evidence>
<keyword evidence="3 6" id="KW-0812">Transmembrane</keyword>
<evidence type="ECO:0000256" key="4">
    <source>
        <dbReference type="ARBA" id="ARBA00022989"/>
    </source>
</evidence>
<dbReference type="PANTHER" id="PTHR20855:SF92">
    <property type="entry name" value="PROGESTIN AND ADIPOQ RECEPTOR FAMILY MEMBER 3-LIKE"/>
    <property type="match status" value="1"/>
</dbReference>
<keyword evidence="5 6" id="KW-0472">Membrane</keyword>
<comment type="caution">
    <text evidence="7">The sequence shown here is derived from an EMBL/GenBank/DDBJ whole genome shotgun (WGS) entry which is preliminary data.</text>
</comment>
<evidence type="ECO:0000313" key="7">
    <source>
        <dbReference type="EMBL" id="KAJ8305306.1"/>
    </source>
</evidence>
<protein>
    <submittedName>
        <fullName evidence="7">Uncharacterized protein</fullName>
    </submittedName>
</protein>
<feature type="transmembrane region" description="Helical" evidence="6">
    <location>
        <begin position="219"/>
        <end position="241"/>
    </location>
</feature>
<dbReference type="PANTHER" id="PTHR20855">
    <property type="entry name" value="ADIPOR/PROGESTIN RECEPTOR-RELATED"/>
    <property type="match status" value="1"/>
</dbReference>
<reference evidence="7 8" key="1">
    <citation type="submission" date="2022-12" db="EMBL/GenBank/DDBJ databases">
        <title>Chromosome-level genome of Tegillarca granosa.</title>
        <authorList>
            <person name="Kim J."/>
        </authorList>
    </citation>
    <scope>NUCLEOTIDE SEQUENCE [LARGE SCALE GENOMIC DNA]</scope>
    <source>
        <strain evidence="7">Teg-2019</strain>
        <tissue evidence="7">Adductor muscle</tissue>
    </source>
</reference>
<organism evidence="7 8">
    <name type="scientific">Tegillarca granosa</name>
    <name type="common">Malaysian cockle</name>
    <name type="synonym">Anadara granosa</name>
    <dbReference type="NCBI Taxonomy" id="220873"/>
    <lineage>
        <taxon>Eukaryota</taxon>
        <taxon>Metazoa</taxon>
        <taxon>Spiralia</taxon>
        <taxon>Lophotrochozoa</taxon>
        <taxon>Mollusca</taxon>
        <taxon>Bivalvia</taxon>
        <taxon>Autobranchia</taxon>
        <taxon>Pteriomorphia</taxon>
        <taxon>Arcoida</taxon>
        <taxon>Arcoidea</taxon>
        <taxon>Arcidae</taxon>
        <taxon>Tegillarca</taxon>
    </lineage>
</organism>